<keyword evidence="5 8" id="KW-0812">Transmembrane</keyword>
<evidence type="ECO:0000256" key="8">
    <source>
        <dbReference type="SAM" id="Phobius"/>
    </source>
</evidence>
<feature type="domain" description="Glycosyltransferase RgtA/B/C/D-like" evidence="9">
    <location>
        <begin position="92"/>
        <end position="247"/>
    </location>
</feature>
<evidence type="ECO:0000256" key="1">
    <source>
        <dbReference type="ARBA" id="ARBA00004651"/>
    </source>
</evidence>
<keyword evidence="7 8" id="KW-0472">Membrane</keyword>
<keyword evidence="4 10" id="KW-0808">Transferase</keyword>
<evidence type="ECO:0000256" key="4">
    <source>
        <dbReference type="ARBA" id="ARBA00022679"/>
    </source>
</evidence>
<dbReference type="PANTHER" id="PTHR33908">
    <property type="entry name" value="MANNOSYLTRANSFERASE YKCB-RELATED"/>
    <property type="match status" value="1"/>
</dbReference>
<feature type="transmembrane region" description="Helical" evidence="8">
    <location>
        <begin position="156"/>
        <end position="183"/>
    </location>
</feature>
<feature type="transmembrane region" description="Helical" evidence="8">
    <location>
        <begin position="232"/>
        <end position="251"/>
    </location>
</feature>
<protein>
    <submittedName>
        <fullName evidence="10">Putative membrane-bound dolichyl-phosphate-mannose-protein mannosyltransferase</fullName>
    </submittedName>
</protein>
<feature type="transmembrane region" description="Helical" evidence="8">
    <location>
        <begin position="356"/>
        <end position="379"/>
    </location>
</feature>
<feature type="transmembrane region" description="Helical" evidence="8">
    <location>
        <begin position="15"/>
        <end position="39"/>
    </location>
</feature>
<name>L0AB15_CALLD</name>
<dbReference type="PANTHER" id="PTHR33908:SF11">
    <property type="entry name" value="MEMBRANE PROTEIN"/>
    <property type="match status" value="1"/>
</dbReference>
<feature type="transmembrane region" description="Helical" evidence="8">
    <location>
        <begin position="331"/>
        <end position="350"/>
    </location>
</feature>
<comment type="subcellular location">
    <subcellularLocation>
        <location evidence="1">Cell membrane</location>
        <topology evidence="1">Multi-pass membrane protein</topology>
    </subcellularLocation>
</comment>
<evidence type="ECO:0000256" key="6">
    <source>
        <dbReference type="ARBA" id="ARBA00022989"/>
    </source>
</evidence>
<dbReference type="KEGG" id="clg:Calag_0469"/>
<keyword evidence="2" id="KW-1003">Cell membrane</keyword>
<reference evidence="11" key="1">
    <citation type="submission" date="2012-03" db="EMBL/GenBank/DDBJ databases">
        <title>Complete genome of Caldisphaera lagunensis DSM 15908.</title>
        <authorList>
            <person name="Lucas S."/>
            <person name="Copeland A."/>
            <person name="Lapidus A."/>
            <person name="Glavina del Rio T."/>
            <person name="Dalin E."/>
            <person name="Tice H."/>
            <person name="Bruce D."/>
            <person name="Goodwin L."/>
            <person name="Pitluck S."/>
            <person name="Peters L."/>
            <person name="Mikhailova N."/>
            <person name="Teshima H."/>
            <person name="Kyrpides N."/>
            <person name="Mavromatis K."/>
            <person name="Ivanova N."/>
            <person name="Brettin T."/>
            <person name="Detter J.C."/>
            <person name="Han C."/>
            <person name="Larimer F."/>
            <person name="Land M."/>
            <person name="Hauser L."/>
            <person name="Markowitz V."/>
            <person name="Cheng J.-F."/>
            <person name="Hugenholtz P."/>
            <person name="Woyke T."/>
            <person name="Wu D."/>
            <person name="Spring S."/>
            <person name="Schroeder M."/>
            <person name="Brambilla E."/>
            <person name="Klenk H.-P."/>
            <person name="Eisen J.A."/>
        </authorList>
    </citation>
    <scope>NUCLEOTIDE SEQUENCE [LARGE SCALE GENOMIC DNA]</scope>
    <source>
        <strain evidence="11">DSM 15908 / JCM 11604 / IC-154</strain>
    </source>
</reference>
<organism evidence="10 11">
    <name type="scientific">Caldisphaera lagunensis (strain DSM 15908 / JCM 11604 / ANMR 0165 / IC-154)</name>
    <dbReference type="NCBI Taxonomy" id="1056495"/>
    <lineage>
        <taxon>Archaea</taxon>
        <taxon>Thermoproteota</taxon>
        <taxon>Thermoprotei</taxon>
        <taxon>Acidilobales</taxon>
        <taxon>Caldisphaeraceae</taxon>
        <taxon>Caldisphaera</taxon>
    </lineage>
</organism>
<dbReference type="InParanoid" id="L0AB15"/>
<sequence>MGFDLNLNTEKLKRISFIIGFIITIGFSYMVGISAYHIATTTNGGGYNNSYISDEIYYVDSARRILVNVFGYKGATYPYSGETLSTYYNFEHPPLAKYIIALSMALLGDKPINWRIPSILMASLIPLIIYLGISIKNDIKWIFLGTIAAMISSSDHILIVMGSVALLDIYAAFFLTIAIVMAFRKRLLLSAVFVGLSAASKETGLFGVLALIILIFALYGKKAEALRKIGEVILIILAVILVVYIPLFYHFGVLNILQQTIGGLKWDLQSRPPGPPTSSPSGWLFNVDPFILSYSPLLEASTTPVIEVPAMISAISIFITCLLYKREYCCNVGSVFYVSIFLGFWLVYLSGNRTLYSFYSVILTPAAAFTLIEALNLIIGGKNGKAENNNSSI</sequence>
<feature type="transmembrane region" description="Helical" evidence="8">
    <location>
        <begin position="305"/>
        <end position="324"/>
    </location>
</feature>
<dbReference type="Proteomes" id="UP000010469">
    <property type="component" value="Chromosome"/>
</dbReference>
<dbReference type="GO" id="GO:0008610">
    <property type="term" value="P:lipid biosynthetic process"/>
    <property type="evidence" value="ECO:0007669"/>
    <property type="project" value="UniProtKB-ARBA"/>
</dbReference>
<evidence type="ECO:0000256" key="2">
    <source>
        <dbReference type="ARBA" id="ARBA00022475"/>
    </source>
</evidence>
<evidence type="ECO:0000256" key="3">
    <source>
        <dbReference type="ARBA" id="ARBA00022676"/>
    </source>
</evidence>
<evidence type="ECO:0000256" key="5">
    <source>
        <dbReference type="ARBA" id="ARBA00022692"/>
    </source>
</evidence>
<dbReference type="eggNOG" id="arCOG00561">
    <property type="taxonomic scope" value="Archaea"/>
</dbReference>
<evidence type="ECO:0000313" key="10">
    <source>
        <dbReference type="EMBL" id="AFZ70235.1"/>
    </source>
</evidence>
<evidence type="ECO:0000313" key="11">
    <source>
        <dbReference type="Proteomes" id="UP000010469"/>
    </source>
</evidence>
<feature type="transmembrane region" description="Helical" evidence="8">
    <location>
        <begin position="114"/>
        <end position="135"/>
    </location>
</feature>
<keyword evidence="3 10" id="KW-0328">Glycosyltransferase</keyword>
<dbReference type="Pfam" id="PF13231">
    <property type="entry name" value="PMT_2"/>
    <property type="match status" value="1"/>
</dbReference>
<evidence type="ECO:0000256" key="7">
    <source>
        <dbReference type="ARBA" id="ARBA00023136"/>
    </source>
</evidence>
<proteinExistence type="predicted"/>
<dbReference type="EMBL" id="CP003378">
    <property type="protein sequence ID" value="AFZ70235.1"/>
    <property type="molecule type" value="Genomic_DNA"/>
</dbReference>
<dbReference type="STRING" id="1056495.Calag_0469"/>
<dbReference type="AlphaFoldDB" id="L0AB15"/>
<dbReference type="GO" id="GO:0016763">
    <property type="term" value="F:pentosyltransferase activity"/>
    <property type="evidence" value="ECO:0007669"/>
    <property type="project" value="TreeGrafter"/>
</dbReference>
<evidence type="ECO:0000259" key="9">
    <source>
        <dbReference type="Pfam" id="PF13231"/>
    </source>
</evidence>
<gene>
    <name evidence="10" type="ordered locus">Calag_0469</name>
</gene>
<dbReference type="InterPro" id="IPR050297">
    <property type="entry name" value="LipidA_mod_glycosyltrf_83"/>
</dbReference>
<keyword evidence="11" id="KW-1185">Reference proteome</keyword>
<dbReference type="InterPro" id="IPR038731">
    <property type="entry name" value="RgtA/B/C-like"/>
</dbReference>
<dbReference type="HOGENOM" id="CLU_032023_0_0_2"/>
<dbReference type="GO" id="GO:0005886">
    <property type="term" value="C:plasma membrane"/>
    <property type="evidence" value="ECO:0007669"/>
    <property type="project" value="UniProtKB-SubCell"/>
</dbReference>
<feature type="transmembrane region" description="Helical" evidence="8">
    <location>
        <begin position="203"/>
        <end position="220"/>
    </location>
</feature>
<accession>L0AB15</accession>
<keyword evidence="6 8" id="KW-1133">Transmembrane helix</keyword>